<evidence type="ECO:0000259" key="2">
    <source>
        <dbReference type="PROSITE" id="PS51186"/>
    </source>
</evidence>
<comment type="caution">
    <text evidence="3">The sequence shown here is derived from an EMBL/GenBank/DDBJ whole genome shotgun (WGS) entry which is preliminary data.</text>
</comment>
<name>A0A6M0SCQ7_9CYAN</name>
<sequence length="159" mass="18478">MDIVLRKPTPGDIGWVISMHGKIYAQDFQLEPQFEIDIARKIVLFFDNASGFDLFLIPYFQGHRAGSIAVSKESEKTAFVNFVLVVHEFRGQGIARTMMHAIINHSRKHNFKTLRLETYSCLNAARKLYKTLGFNLMSSKKNIRKYGQNFDQEFWELEL</sequence>
<evidence type="ECO:0000313" key="3">
    <source>
        <dbReference type="EMBL" id="NEZ66269.1"/>
    </source>
</evidence>
<feature type="domain" description="N-acetyltransferase" evidence="2">
    <location>
        <begin position="3"/>
        <end position="159"/>
    </location>
</feature>
<dbReference type="Gene3D" id="3.40.630.30">
    <property type="match status" value="1"/>
</dbReference>
<dbReference type="PROSITE" id="PS51186">
    <property type="entry name" value="GNAT"/>
    <property type="match status" value="1"/>
</dbReference>
<dbReference type="PANTHER" id="PTHR13947">
    <property type="entry name" value="GNAT FAMILY N-ACETYLTRANSFERASE"/>
    <property type="match status" value="1"/>
</dbReference>
<dbReference type="InterPro" id="IPR050769">
    <property type="entry name" value="NAT_camello-type"/>
</dbReference>
<reference evidence="3 4" key="1">
    <citation type="journal article" date="2020" name="Microb. Ecol.">
        <title>Ecogenomics of the Marine Benthic Filamentous Cyanobacterium Adonisia.</title>
        <authorList>
            <person name="Walter J.M."/>
            <person name="Coutinho F.H."/>
            <person name="Leomil L."/>
            <person name="Hargreaves P.I."/>
            <person name="Campeao M.E."/>
            <person name="Vieira V.V."/>
            <person name="Silva B.S."/>
            <person name="Fistarol G.O."/>
            <person name="Salomon P.S."/>
            <person name="Sawabe T."/>
            <person name="Mino S."/>
            <person name="Hosokawa M."/>
            <person name="Miyashita H."/>
            <person name="Maruyama F."/>
            <person name="van Verk M.C."/>
            <person name="Dutilh B.E."/>
            <person name="Thompson C.C."/>
            <person name="Thompson F.L."/>
        </authorList>
    </citation>
    <scope>NUCLEOTIDE SEQUENCE [LARGE SCALE GENOMIC DNA]</scope>
    <source>
        <strain evidence="3 4">CCMR0082</strain>
    </source>
</reference>
<gene>
    <name evidence="3" type="ORF">D0962_26490</name>
</gene>
<dbReference type="InterPro" id="IPR016181">
    <property type="entry name" value="Acyl_CoA_acyltransferase"/>
</dbReference>
<dbReference type="RefSeq" id="WP_163668261.1">
    <property type="nucleotide sequence ID" value="NZ_QZCE01000002.1"/>
</dbReference>
<dbReference type="Pfam" id="PF00583">
    <property type="entry name" value="Acetyltransf_1"/>
    <property type="match status" value="1"/>
</dbReference>
<keyword evidence="1 3" id="KW-0808">Transferase</keyword>
<dbReference type="CDD" id="cd04301">
    <property type="entry name" value="NAT_SF"/>
    <property type="match status" value="1"/>
</dbReference>
<protein>
    <submittedName>
        <fullName evidence="3">GNAT family N-acetyltransferase</fullName>
    </submittedName>
</protein>
<dbReference type="AlphaFoldDB" id="A0A6M0SCQ7"/>
<evidence type="ECO:0000313" key="4">
    <source>
        <dbReference type="Proteomes" id="UP000473574"/>
    </source>
</evidence>
<organism evidence="3 4">
    <name type="scientific">Adonisia turfae CCMR0082</name>
    <dbReference type="NCBI Taxonomy" id="2304604"/>
    <lineage>
        <taxon>Bacteria</taxon>
        <taxon>Bacillati</taxon>
        <taxon>Cyanobacteriota</taxon>
        <taxon>Adonisia</taxon>
        <taxon>Adonisia turfae</taxon>
    </lineage>
</organism>
<dbReference type="InterPro" id="IPR000182">
    <property type="entry name" value="GNAT_dom"/>
</dbReference>
<dbReference type="PANTHER" id="PTHR13947:SF37">
    <property type="entry name" value="LD18367P"/>
    <property type="match status" value="1"/>
</dbReference>
<accession>A0A6M0SCQ7</accession>
<dbReference type="GO" id="GO:0008080">
    <property type="term" value="F:N-acetyltransferase activity"/>
    <property type="evidence" value="ECO:0007669"/>
    <property type="project" value="InterPro"/>
</dbReference>
<evidence type="ECO:0000256" key="1">
    <source>
        <dbReference type="ARBA" id="ARBA00022679"/>
    </source>
</evidence>
<dbReference type="EMBL" id="QZCE01000002">
    <property type="protein sequence ID" value="NEZ66269.1"/>
    <property type="molecule type" value="Genomic_DNA"/>
</dbReference>
<proteinExistence type="predicted"/>
<dbReference type="Proteomes" id="UP000473574">
    <property type="component" value="Unassembled WGS sequence"/>
</dbReference>
<dbReference type="SUPFAM" id="SSF55729">
    <property type="entry name" value="Acyl-CoA N-acyltransferases (Nat)"/>
    <property type="match status" value="1"/>
</dbReference>